<evidence type="ECO:0000256" key="6">
    <source>
        <dbReference type="RuleBase" id="RU363041"/>
    </source>
</evidence>
<keyword evidence="4 6" id="KW-1133">Transmembrane helix</keyword>
<feature type="transmembrane region" description="Helical" evidence="6">
    <location>
        <begin position="30"/>
        <end position="51"/>
    </location>
</feature>
<comment type="subcellular location">
    <subcellularLocation>
        <location evidence="6">Cell membrane</location>
        <topology evidence="6">Multi-pass membrane protein</topology>
    </subcellularLocation>
    <subcellularLocation>
        <location evidence="1">Membrane</location>
        <topology evidence="1">Multi-pass membrane protein</topology>
    </subcellularLocation>
</comment>
<evidence type="ECO:0000256" key="5">
    <source>
        <dbReference type="ARBA" id="ARBA00023136"/>
    </source>
</evidence>
<dbReference type="EMBL" id="CP008884">
    <property type="protein sequence ID" value="AIF47780.1"/>
    <property type="molecule type" value="Genomic_DNA"/>
</dbReference>
<protein>
    <recommendedName>
        <fullName evidence="6">Probable membrane transporter protein</fullName>
    </recommendedName>
</protein>
<dbReference type="PANTHER" id="PTHR43701">
    <property type="entry name" value="MEMBRANE TRANSPORTER PROTEIN MJ0441-RELATED"/>
    <property type="match status" value="1"/>
</dbReference>
<feature type="transmembrane region" description="Helical" evidence="6">
    <location>
        <begin position="72"/>
        <end position="92"/>
    </location>
</feature>
<feature type="transmembrane region" description="Helical" evidence="6">
    <location>
        <begin position="98"/>
        <end position="117"/>
    </location>
</feature>
<dbReference type="OrthoDB" id="45564at2"/>
<evidence type="ECO:0000256" key="2">
    <source>
        <dbReference type="ARBA" id="ARBA00009142"/>
    </source>
</evidence>
<dbReference type="AlphaFoldDB" id="A0A075K1R6"/>
<sequence length="249" mass="25409">MPTDFLISAAIGVLAQLVDGALGMAYGVTSAAMLLALGIPPAMASASVHYAETLTCGASGISHVMAGNVIKRLFWALVIPGAIGATAGAYVVSHVPAVWMKLALTPYLIGMGLFLLLRPQRRQRLHEDTPPVSRPLGLVAGFADAVAGGGWSALTVTTLVARGVRPRMVIGTVHLAKCVVSAVASISFFVHVGFPHGASVAGLIVGGVVAAPLSAVLARRMPPRVATILAALAVLAIGINNIAHTLLSH</sequence>
<evidence type="ECO:0000256" key="4">
    <source>
        <dbReference type="ARBA" id="ARBA00022989"/>
    </source>
</evidence>
<proteinExistence type="inferred from homology"/>
<reference evidence="7 8" key="1">
    <citation type="submission" date="2014-07" db="EMBL/GenBank/DDBJ databases">
        <title>Complete Genome Sequence of Dyella japonica Strain A8 Isolated from Malaysian Tropical Soil.</title>
        <authorList>
            <person name="Hui R.K.H."/>
            <person name="Chen J.-W."/>
            <person name="Chan K.-G."/>
            <person name="Leung F.C.C."/>
        </authorList>
    </citation>
    <scope>NUCLEOTIDE SEQUENCE [LARGE SCALE GENOMIC DNA]</scope>
    <source>
        <strain evidence="7 8">A8</strain>
    </source>
</reference>
<feature type="transmembrane region" description="Helical" evidence="6">
    <location>
        <begin position="175"/>
        <end position="194"/>
    </location>
</feature>
<evidence type="ECO:0000256" key="3">
    <source>
        <dbReference type="ARBA" id="ARBA00022692"/>
    </source>
</evidence>
<dbReference type="Pfam" id="PF01925">
    <property type="entry name" value="TauE"/>
    <property type="match status" value="1"/>
</dbReference>
<dbReference type="InterPro" id="IPR002781">
    <property type="entry name" value="TM_pro_TauE-like"/>
</dbReference>
<organism evidence="7 8">
    <name type="scientific">Dyella japonica A8</name>
    <dbReference type="NCBI Taxonomy" id="1217721"/>
    <lineage>
        <taxon>Bacteria</taxon>
        <taxon>Pseudomonadati</taxon>
        <taxon>Pseudomonadota</taxon>
        <taxon>Gammaproteobacteria</taxon>
        <taxon>Lysobacterales</taxon>
        <taxon>Rhodanobacteraceae</taxon>
        <taxon>Dyella</taxon>
    </lineage>
</organism>
<dbReference type="RefSeq" id="WP_019464726.1">
    <property type="nucleotide sequence ID" value="NZ_ALOY01000136.1"/>
</dbReference>
<comment type="similarity">
    <text evidence="2 6">Belongs to the 4-toluene sulfonate uptake permease (TSUP) (TC 2.A.102) family.</text>
</comment>
<dbReference type="GO" id="GO:0005886">
    <property type="term" value="C:plasma membrane"/>
    <property type="evidence" value="ECO:0007669"/>
    <property type="project" value="UniProtKB-SubCell"/>
</dbReference>
<keyword evidence="8" id="KW-1185">Reference proteome</keyword>
<dbReference type="InterPro" id="IPR051598">
    <property type="entry name" value="TSUP/Inactive_protease-like"/>
</dbReference>
<name>A0A075K1R6_9GAMM</name>
<dbReference type="HOGENOM" id="CLU_059164_0_0_6"/>
<accession>A0A075K1R6</accession>
<evidence type="ECO:0000313" key="7">
    <source>
        <dbReference type="EMBL" id="AIF47780.1"/>
    </source>
</evidence>
<keyword evidence="3 6" id="KW-0812">Transmembrane</keyword>
<dbReference type="STRING" id="1217721.HY57_11130"/>
<dbReference type="PATRIC" id="fig|1217721.7.peg.2299"/>
<keyword evidence="5 6" id="KW-0472">Membrane</keyword>
<gene>
    <name evidence="7" type="ORF">HY57_11130</name>
</gene>
<dbReference type="KEGG" id="dja:HY57_11130"/>
<feature type="transmembrane region" description="Helical" evidence="6">
    <location>
        <begin position="225"/>
        <end position="247"/>
    </location>
</feature>
<dbReference type="Proteomes" id="UP000027987">
    <property type="component" value="Chromosome"/>
</dbReference>
<evidence type="ECO:0000256" key="1">
    <source>
        <dbReference type="ARBA" id="ARBA00004141"/>
    </source>
</evidence>
<feature type="transmembrane region" description="Helical" evidence="6">
    <location>
        <begin position="200"/>
        <end position="218"/>
    </location>
</feature>
<keyword evidence="6" id="KW-1003">Cell membrane</keyword>
<evidence type="ECO:0000313" key="8">
    <source>
        <dbReference type="Proteomes" id="UP000027987"/>
    </source>
</evidence>
<dbReference type="PANTHER" id="PTHR43701:SF12">
    <property type="entry name" value="MEMBRANE TRANSPORTER PROTEIN YTNM-RELATED"/>
    <property type="match status" value="1"/>
</dbReference>